<evidence type="ECO:0000256" key="1">
    <source>
        <dbReference type="SAM" id="MobiDB-lite"/>
    </source>
</evidence>
<gene>
    <name evidence="3" type="ORF">J0695_42545</name>
</gene>
<evidence type="ECO:0000313" key="4">
    <source>
        <dbReference type="Proteomes" id="UP000664167"/>
    </source>
</evidence>
<dbReference type="Proteomes" id="UP000664167">
    <property type="component" value="Unassembled WGS sequence"/>
</dbReference>
<dbReference type="RefSeq" id="WP_372445948.1">
    <property type="nucleotide sequence ID" value="NZ_JAFLRJ010001529.1"/>
</dbReference>
<proteinExistence type="predicted"/>
<keyword evidence="4" id="KW-1185">Reference proteome</keyword>
<accession>A0A939FJA7</accession>
<dbReference type="AlphaFoldDB" id="A0A939FJA7"/>
<feature type="region of interest" description="Disordered" evidence="1">
    <location>
        <begin position="1"/>
        <end position="20"/>
    </location>
</feature>
<evidence type="ECO:0000259" key="2">
    <source>
        <dbReference type="Pfam" id="PF00975"/>
    </source>
</evidence>
<reference evidence="3" key="1">
    <citation type="submission" date="2021-03" db="EMBL/GenBank/DDBJ databases">
        <title>Streptomyces poriferae sp. nov., a novel marine sponge-derived Actinobacteria species with anti-MRSA activity.</title>
        <authorList>
            <person name="Sandoval-Powers M."/>
            <person name="Kralova S."/>
            <person name="Nguyen G.-S."/>
            <person name="Fawwal D."/>
            <person name="Degnes K."/>
            <person name="Klinkenberg G."/>
            <person name="Sletta H."/>
            <person name="Wentzel A."/>
            <person name="Liles M.R."/>
        </authorList>
    </citation>
    <scope>NUCLEOTIDE SEQUENCE</scope>
    <source>
        <strain evidence="3">DSM 41794</strain>
    </source>
</reference>
<dbReference type="EMBL" id="JAFLRJ010001529">
    <property type="protein sequence ID" value="MBO0518337.1"/>
    <property type="molecule type" value="Genomic_DNA"/>
</dbReference>
<dbReference type="InterPro" id="IPR029058">
    <property type="entry name" value="AB_hydrolase_fold"/>
</dbReference>
<sequence>MRPVRGLAGRPQPDARAGAPVRAETRLRLFCLPHTAGNADHFRHWQHRMPTGIEVTPVDLPGHGTRLREPLVG</sequence>
<comment type="caution">
    <text evidence="3">The sequence shown here is derived from an EMBL/GenBank/DDBJ whole genome shotgun (WGS) entry which is preliminary data.</text>
</comment>
<dbReference type="SUPFAM" id="SSF53474">
    <property type="entry name" value="alpha/beta-Hydrolases"/>
    <property type="match status" value="1"/>
</dbReference>
<evidence type="ECO:0000313" key="3">
    <source>
        <dbReference type="EMBL" id="MBO0518337.1"/>
    </source>
</evidence>
<dbReference type="InterPro" id="IPR001031">
    <property type="entry name" value="Thioesterase"/>
</dbReference>
<feature type="non-terminal residue" evidence="3">
    <location>
        <position position="73"/>
    </location>
</feature>
<feature type="domain" description="Thioesterase" evidence="2">
    <location>
        <begin position="28"/>
        <end position="66"/>
    </location>
</feature>
<organism evidence="3 4">
    <name type="scientific">Streptomyces beijiangensis</name>
    <dbReference type="NCBI Taxonomy" id="163361"/>
    <lineage>
        <taxon>Bacteria</taxon>
        <taxon>Bacillati</taxon>
        <taxon>Actinomycetota</taxon>
        <taxon>Actinomycetes</taxon>
        <taxon>Kitasatosporales</taxon>
        <taxon>Streptomycetaceae</taxon>
        <taxon>Streptomyces</taxon>
    </lineage>
</organism>
<dbReference type="Pfam" id="PF00975">
    <property type="entry name" value="Thioesterase"/>
    <property type="match status" value="1"/>
</dbReference>
<name>A0A939FJA7_9ACTN</name>
<dbReference type="Gene3D" id="3.40.50.1820">
    <property type="entry name" value="alpha/beta hydrolase"/>
    <property type="match status" value="1"/>
</dbReference>
<protein>
    <submittedName>
        <fullName evidence="3">Thioesterase</fullName>
    </submittedName>
</protein>